<dbReference type="OrthoDB" id="408954at2759"/>
<evidence type="ECO:0000313" key="8">
    <source>
        <dbReference type="Proteomes" id="UP000887568"/>
    </source>
</evidence>
<dbReference type="Proteomes" id="UP000887568">
    <property type="component" value="Unplaced"/>
</dbReference>
<keyword evidence="3 5" id="KW-1133">Transmembrane helix</keyword>
<dbReference type="AlphaFoldDB" id="A0A914B3G8"/>
<evidence type="ECO:0000313" key="7">
    <source>
        <dbReference type="EnsemblMetazoa" id="XP_038070051.1"/>
    </source>
</evidence>
<dbReference type="EnsemblMetazoa" id="XM_038214123.1">
    <property type="protein sequence ID" value="XP_038070051.1"/>
    <property type="gene ID" value="LOC119739263"/>
</dbReference>
<dbReference type="RefSeq" id="XP_038070051.1">
    <property type="nucleotide sequence ID" value="XM_038214123.1"/>
</dbReference>
<evidence type="ECO:0000256" key="5">
    <source>
        <dbReference type="SAM" id="Phobius"/>
    </source>
</evidence>
<evidence type="ECO:0000256" key="2">
    <source>
        <dbReference type="ARBA" id="ARBA00022692"/>
    </source>
</evidence>
<feature type="domain" description="Fatty acid hydroxylase" evidence="6">
    <location>
        <begin position="128"/>
        <end position="256"/>
    </location>
</feature>
<sequence>MDLVVDVVDTHFCTKYNIYPNGWTEDYWLRQLISLYFIFYFGALLIYFVASALVFFFVFDHRLMKHPLFLKNQIRREIWQSVTGGLGLVVFTVVTVFPELHGYAKLYTLDEVGATGSEAILLITRDVVGLIFFSDCFIYWIHRFLHHRYVYRHLHKQHHMWKIPTPFASIAFHPLDGYLQSVPYHVYTYLFPLNKHAFLVMFVLVNAWTISIHDGDSRVPAFLRPFINGSAHHTDHHLYYNYNYGQYFTLWDRIGGSYRNPSVYEGSSLVDAVNKKSSKLLDGDECNGDECNGHDKAHKG</sequence>
<protein>
    <recommendedName>
        <fullName evidence="6">Fatty acid hydroxylase domain-containing protein</fullName>
    </recommendedName>
</protein>
<feature type="transmembrane region" description="Helical" evidence="5">
    <location>
        <begin position="33"/>
        <end position="58"/>
    </location>
</feature>
<proteinExistence type="predicted"/>
<evidence type="ECO:0000256" key="3">
    <source>
        <dbReference type="ARBA" id="ARBA00022989"/>
    </source>
</evidence>
<name>A0A914B3G8_PATMI</name>
<accession>A0A914B3G8</accession>
<dbReference type="InterPro" id="IPR006694">
    <property type="entry name" value="Fatty_acid_hydroxylase"/>
</dbReference>
<comment type="subcellular location">
    <subcellularLocation>
        <location evidence="1">Membrane</location>
    </subcellularLocation>
</comment>
<dbReference type="OMA" id="ICTPYAS"/>
<dbReference type="InterPro" id="IPR050307">
    <property type="entry name" value="Sterol_Desaturase_Related"/>
</dbReference>
<keyword evidence="8" id="KW-1185">Reference proteome</keyword>
<feature type="transmembrane region" description="Helical" evidence="5">
    <location>
        <begin position="120"/>
        <end position="142"/>
    </location>
</feature>
<dbReference type="GO" id="GO:0008610">
    <property type="term" value="P:lipid biosynthetic process"/>
    <property type="evidence" value="ECO:0007669"/>
    <property type="project" value="InterPro"/>
</dbReference>
<evidence type="ECO:0000256" key="1">
    <source>
        <dbReference type="ARBA" id="ARBA00004370"/>
    </source>
</evidence>
<dbReference type="PANTHER" id="PTHR11863">
    <property type="entry name" value="STEROL DESATURASE"/>
    <property type="match status" value="1"/>
</dbReference>
<feature type="transmembrane region" description="Helical" evidence="5">
    <location>
        <begin position="78"/>
        <end position="100"/>
    </location>
</feature>
<dbReference type="GO" id="GO:0016491">
    <property type="term" value="F:oxidoreductase activity"/>
    <property type="evidence" value="ECO:0007669"/>
    <property type="project" value="InterPro"/>
</dbReference>
<dbReference type="GO" id="GO:0005506">
    <property type="term" value="F:iron ion binding"/>
    <property type="evidence" value="ECO:0007669"/>
    <property type="project" value="InterPro"/>
</dbReference>
<organism evidence="7 8">
    <name type="scientific">Patiria miniata</name>
    <name type="common">Bat star</name>
    <name type="synonym">Asterina miniata</name>
    <dbReference type="NCBI Taxonomy" id="46514"/>
    <lineage>
        <taxon>Eukaryota</taxon>
        <taxon>Metazoa</taxon>
        <taxon>Echinodermata</taxon>
        <taxon>Eleutherozoa</taxon>
        <taxon>Asterozoa</taxon>
        <taxon>Asteroidea</taxon>
        <taxon>Valvatacea</taxon>
        <taxon>Valvatida</taxon>
        <taxon>Asterinidae</taxon>
        <taxon>Patiria</taxon>
    </lineage>
</organism>
<dbReference type="GO" id="GO:0016020">
    <property type="term" value="C:membrane"/>
    <property type="evidence" value="ECO:0007669"/>
    <property type="project" value="UniProtKB-SubCell"/>
</dbReference>
<dbReference type="GeneID" id="119739263"/>
<keyword evidence="2 5" id="KW-0812">Transmembrane</keyword>
<dbReference type="Pfam" id="PF04116">
    <property type="entry name" value="FA_hydroxylase"/>
    <property type="match status" value="1"/>
</dbReference>
<evidence type="ECO:0000256" key="4">
    <source>
        <dbReference type="ARBA" id="ARBA00023136"/>
    </source>
</evidence>
<evidence type="ECO:0000259" key="6">
    <source>
        <dbReference type="Pfam" id="PF04116"/>
    </source>
</evidence>
<reference evidence="7" key="1">
    <citation type="submission" date="2022-11" db="UniProtKB">
        <authorList>
            <consortium name="EnsemblMetazoa"/>
        </authorList>
    </citation>
    <scope>IDENTIFICATION</scope>
</reference>
<keyword evidence="4 5" id="KW-0472">Membrane</keyword>